<gene>
    <name evidence="1" type="ORF">GCM10011333_05760</name>
</gene>
<proteinExistence type="predicted"/>
<dbReference type="Proteomes" id="UP000616114">
    <property type="component" value="Unassembled WGS sequence"/>
</dbReference>
<dbReference type="RefSeq" id="WP_188549414.1">
    <property type="nucleotide sequence ID" value="NZ_BMFY01000002.1"/>
</dbReference>
<reference evidence="1" key="2">
    <citation type="submission" date="2020-09" db="EMBL/GenBank/DDBJ databases">
        <authorList>
            <person name="Sun Q."/>
            <person name="Zhou Y."/>
        </authorList>
    </citation>
    <scope>NUCLEOTIDE SEQUENCE</scope>
    <source>
        <strain evidence="1">CGMCC 1.12785</strain>
    </source>
</reference>
<evidence type="ECO:0000313" key="2">
    <source>
        <dbReference type="Proteomes" id="UP000616114"/>
    </source>
</evidence>
<organism evidence="1 2">
    <name type="scientific">Sediminivirga luteola</name>
    <dbReference type="NCBI Taxonomy" id="1774748"/>
    <lineage>
        <taxon>Bacteria</taxon>
        <taxon>Bacillati</taxon>
        <taxon>Actinomycetota</taxon>
        <taxon>Actinomycetes</taxon>
        <taxon>Micrococcales</taxon>
        <taxon>Brevibacteriaceae</taxon>
        <taxon>Sediminivirga</taxon>
    </lineage>
</organism>
<dbReference type="InterPro" id="IPR044153">
    <property type="entry name" value="PIN_Pae0151-like"/>
</dbReference>
<name>A0A8J2TVV7_9MICO</name>
<keyword evidence="2" id="KW-1185">Reference proteome</keyword>
<reference evidence="1" key="1">
    <citation type="journal article" date="2014" name="Int. J. Syst. Evol. Microbiol.">
        <title>Complete genome sequence of Corynebacterium casei LMG S-19264T (=DSM 44701T), isolated from a smear-ripened cheese.</title>
        <authorList>
            <consortium name="US DOE Joint Genome Institute (JGI-PGF)"/>
            <person name="Walter F."/>
            <person name="Albersmeier A."/>
            <person name="Kalinowski J."/>
            <person name="Ruckert C."/>
        </authorList>
    </citation>
    <scope>NUCLEOTIDE SEQUENCE</scope>
    <source>
        <strain evidence="1">CGMCC 1.12785</strain>
    </source>
</reference>
<dbReference type="CDD" id="cd09873">
    <property type="entry name" value="PIN_Pae0151-like"/>
    <property type="match status" value="1"/>
</dbReference>
<evidence type="ECO:0008006" key="3">
    <source>
        <dbReference type="Google" id="ProtNLM"/>
    </source>
</evidence>
<accession>A0A8J2TVV7</accession>
<sequence length="96" mass="10061">MTAVNAPRRPGRHHSAKPGARTVIDASAMADVFLEGPRGDSAGQAVAAARQLWAPALFDSEVNSAIARLERSNAVSQRAADEAVHAVRAAPIRRAP</sequence>
<dbReference type="AlphaFoldDB" id="A0A8J2TVV7"/>
<evidence type="ECO:0000313" key="1">
    <source>
        <dbReference type="EMBL" id="GGA05749.1"/>
    </source>
</evidence>
<protein>
    <recommendedName>
        <fullName evidence="3">PIN domain-containing protein</fullName>
    </recommendedName>
</protein>
<dbReference type="EMBL" id="BMFY01000002">
    <property type="protein sequence ID" value="GGA05749.1"/>
    <property type="molecule type" value="Genomic_DNA"/>
</dbReference>
<comment type="caution">
    <text evidence="1">The sequence shown here is derived from an EMBL/GenBank/DDBJ whole genome shotgun (WGS) entry which is preliminary data.</text>
</comment>
<dbReference type="Gene3D" id="3.40.50.1010">
    <property type="entry name" value="5'-nuclease"/>
    <property type="match status" value="1"/>
</dbReference>